<comment type="similarity">
    <text evidence="2">Belongs to the complex I 75 kDa subunit family.</text>
</comment>
<keyword evidence="6" id="KW-0408">Iron</keyword>
<accession>A0A7S2ZFN5</accession>
<dbReference type="GO" id="GO:0016651">
    <property type="term" value="F:oxidoreductase activity, acting on NAD(P)H"/>
    <property type="evidence" value="ECO:0007669"/>
    <property type="project" value="InterPro"/>
</dbReference>
<dbReference type="SUPFAM" id="SSF53706">
    <property type="entry name" value="Formate dehydrogenase/DMSO reductase, domains 1-3"/>
    <property type="match status" value="1"/>
</dbReference>
<name>A0A7S2ZFN5_9RHOD</name>
<dbReference type="AlphaFoldDB" id="A0A7S2ZFN5"/>
<dbReference type="Pfam" id="PF22151">
    <property type="entry name" value="Fer4_NDSU1"/>
    <property type="match status" value="1"/>
</dbReference>
<dbReference type="FunFam" id="3.30.200.210:FF:000002">
    <property type="entry name" value="NADH-ubiquinone oxidoreductase 75 kDa subunit"/>
    <property type="match status" value="1"/>
</dbReference>
<keyword evidence="8" id="KW-0520">NAD</keyword>
<dbReference type="GO" id="GO:0051539">
    <property type="term" value="F:4 iron, 4 sulfur cluster binding"/>
    <property type="evidence" value="ECO:0007669"/>
    <property type="project" value="UniProtKB-KW"/>
</dbReference>
<evidence type="ECO:0000256" key="1">
    <source>
        <dbReference type="ARBA" id="ARBA00001966"/>
    </source>
</evidence>
<dbReference type="PROSITE" id="PS51669">
    <property type="entry name" value="4FE4S_MOW_BIS_MGD"/>
    <property type="match status" value="1"/>
</dbReference>
<comment type="cofactor">
    <cofactor evidence="9">
        <name>[2Fe-2S] cluster</name>
        <dbReference type="ChEBI" id="CHEBI:190135"/>
    </cofactor>
</comment>
<keyword evidence="5" id="KW-1278">Translocase</keyword>
<keyword evidence="4" id="KW-0479">Metal-binding</keyword>
<dbReference type="Pfam" id="PF00384">
    <property type="entry name" value="Molybdopterin"/>
    <property type="match status" value="1"/>
</dbReference>
<dbReference type="Gene3D" id="3.30.200.210">
    <property type="match status" value="1"/>
</dbReference>
<evidence type="ECO:0000256" key="6">
    <source>
        <dbReference type="ARBA" id="ARBA00023004"/>
    </source>
</evidence>
<keyword evidence="7" id="KW-0411">Iron-sulfur</keyword>
<dbReference type="PANTHER" id="PTHR43105">
    <property type="entry name" value="RESPIRATORY NITRATE REDUCTASE"/>
    <property type="match status" value="1"/>
</dbReference>
<dbReference type="GO" id="GO:0016020">
    <property type="term" value="C:membrane"/>
    <property type="evidence" value="ECO:0007669"/>
    <property type="project" value="TreeGrafter"/>
</dbReference>
<dbReference type="InterPro" id="IPR050123">
    <property type="entry name" value="Prok_molybdopt-oxidoreductase"/>
</dbReference>
<evidence type="ECO:0000259" key="10">
    <source>
        <dbReference type="PROSITE" id="PS51669"/>
    </source>
</evidence>
<evidence type="ECO:0000256" key="7">
    <source>
        <dbReference type="ARBA" id="ARBA00023014"/>
    </source>
</evidence>
<comment type="cofactor">
    <cofactor evidence="1">
        <name>[4Fe-4S] cluster</name>
        <dbReference type="ChEBI" id="CHEBI:49883"/>
    </cofactor>
</comment>
<keyword evidence="3" id="KW-0004">4Fe-4S</keyword>
<dbReference type="Pfam" id="PF09326">
    <property type="entry name" value="NADH_dhqG_C"/>
    <property type="match status" value="1"/>
</dbReference>
<dbReference type="InterPro" id="IPR006963">
    <property type="entry name" value="Mopterin_OxRdtase_4Fe-4S_dom"/>
</dbReference>
<dbReference type="InterPro" id="IPR015405">
    <property type="entry name" value="NDUFS1-like_C"/>
</dbReference>
<organism evidence="11">
    <name type="scientific">Rhodosorus marinus</name>
    <dbReference type="NCBI Taxonomy" id="101924"/>
    <lineage>
        <taxon>Eukaryota</taxon>
        <taxon>Rhodophyta</taxon>
        <taxon>Stylonematophyceae</taxon>
        <taxon>Stylonematales</taxon>
        <taxon>Stylonemataceae</taxon>
        <taxon>Rhodosorus</taxon>
    </lineage>
</organism>
<evidence type="ECO:0000256" key="2">
    <source>
        <dbReference type="ARBA" id="ARBA00005404"/>
    </source>
</evidence>
<sequence length="530" mass="58191">MGGARGLLPLLERVFGQSLRGSVGAGEVPIQAVGALTSKPYAFTSRSWELKSVESVDVLDGVGSNVRIDTRGTEIMRVLPRLNEAVNEEWISDKSRFSYDGLKRQRLTTPMVRINSGEFVSIGWEKVPFVLRNAVMNIERKYEGVGYEVHAIVGPYVEEEALLTLRNLMYEKFPNGQVHLQEQAPAISTDFRENYKFNSTIAGIEQSDACLLIGTNPRKEAPIINARIRKGVIHNGTVVASVGCAMKLTYPHHHLGTSVSTLKEIADQKHPFCSVLDSAERPSLVVSNRALQRADGNAIFNFARTIADEFGMIKEDWDGFNVLHMGANTVGALDIGVADKYQGLRTVDSPTSPWQKTRILFLLNADDLDNMELPDDCFVIYQGHHGDNGASMADLVLPGAAYTEKAATFVNTEGRVQKTSVSFFPPGYGKSDADALKSLLGPVQETARDQNTEATFEKIAPHLQKVGDIQDSDRLFESGVSVDPEGRSAAISSLPLAAPLDNFYMTDPITRSSKVMAKCTRVIKEGNFDY</sequence>
<evidence type="ECO:0000256" key="3">
    <source>
        <dbReference type="ARBA" id="ARBA00022485"/>
    </source>
</evidence>
<reference evidence="11" key="1">
    <citation type="submission" date="2021-01" db="EMBL/GenBank/DDBJ databases">
        <authorList>
            <person name="Corre E."/>
            <person name="Pelletier E."/>
            <person name="Niang G."/>
            <person name="Scheremetjew M."/>
            <person name="Finn R."/>
            <person name="Kale V."/>
            <person name="Holt S."/>
            <person name="Cochrane G."/>
            <person name="Meng A."/>
            <person name="Brown T."/>
            <person name="Cohen L."/>
        </authorList>
    </citation>
    <scope>NUCLEOTIDE SEQUENCE</scope>
    <source>
        <strain evidence="11">CCMP 769</strain>
    </source>
</reference>
<proteinExistence type="inferred from homology"/>
<gene>
    <name evidence="11" type="ORF">RMAR00112_LOCUS6647</name>
</gene>
<dbReference type="GO" id="GO:0046872">
    <property type="term" value="F:metal ion binding"/>
    <property type="evidence" value="ECO:0007669"/>
    <property type="project" value="UniProtKB-KW"/>
</dbReference>
<dbReference type="Gene3D" id="3.40.50.740">
    <property type="match status" value="1"/>
</dbReference>
<protein>
    <recommendedName>
        <fullName evidence="10">4Fe-4S Mo/W bis-MGD-type domain-containing protein</fullName>
    </recommendedName>
</protein>
<evidence type="ECO:0000313" key="11">
    <source>
        <dbReference type="EMBL" id="CAE0038688.1"/>
    </source>
</evidence>
<evidence type="ECO:0000256" key="8">
    <source>
        <dbReference type="ARBA" id="ARBA00023027"/>
    </source>
</evidence>
<dbReference type="EMBL" id="HBHW01008896">
    <property type="protein sequence ID" value="CAE0038688.1"/>
    <property type="molecule type" value="Transcribed_RNA"/>
</dbReference>
<feature type="domain" description="4Fe-4S Mo/W bis-MGD-type" evidence="10">
    <location>
        <begin position="50"/>
        <end position="106"/>
    </location>
</feature>
<dbReference type="InterPro" id="IPR006656">
    <property type="entry name" value="Mopterin_OxRdtase"/>
</dbReference>
<evidence type="ECO:0000256" key="9">
    <source>
        <dbReference type="ARBA" id="ARBA00034078"/>
    </source>
</evidence>
<dbReference type="PANTHER" id="PTHR43105:SF13">
    <property type="entry name" value="NADH-UBIQUINONE OXIDOREDUCTASE 75 KDA SUBUNIT, MITOCHONDRIAL"/>
    <property type="match status" value="1"/>
</dbReference>
<evidence type="ECO:0000256" key="5">
    <source>
        <dbReference type="ARBA" id="ARBA00022967"/>
    </source>
</evidence>
<evidence type="ECO:0000256" key="4">
    <source>
        <dbReference type="ARBA" id="ARBA00022723"/>
    </source>
</evidence>